<dbReference type="PANTHER" id="PTHR33794:SF1">
    <property type="entry name" value="BACILLOLYSIN"/>
    <property type="match status" value="1"/>
</dbReference>
<dbReference type="Proteomes" id="UP000019681">
    <property type="component" value="Unassembled WGS sequence"/>
</dbReference>
<evidence type="ECO:0000256" key="4">
    <source>
        <dbReference type="ARBA" id="ARBA00022729"/>
    </source>
</evidence>
<evidence type="ECO:0000313" key="14">
    <source>
        <dbReference type="Proteomes" id="UP000019681"/>
    </source>
</evidence>
<feature type="domain" description="Peptidase M4" evidence="10">
    <location>
        <begin position="225"/>
        <end position="360"/>
    </location>
</feature>
<dbReference type="InterPro" id="IPR050728">
    <property type="entry name" value="Zinc_Metalloprotease_M4"/>
</dbReference>
<dbReference type="Pfam" id="PF02868">
    <property type="entry name" value="Peptidase_M4_C"/>
    <property type="match status" value="1"/>
</dbReference>
<evidence type="ECO:0000256" key="8">
    <source>
        <dbReference type="PIRSR" id="PIRSR623612-1"/>
    </source>
</evidence>
<dbReference type="GO" id="GO:0006508">
    <property type="term" value="P:proteolysis"/>
    <property type="evidence" value="ECO:0007669"/>
    <property type="project" value="UniProtKB-KW"/>
</dbReference>
<feature type="active site" description="Proton donor" evidence="8">
    <location>
        <position position="444"/>
    </location>
</feature>
<dbReference type="STRING" id="1403537.Q428_07075"/>
<dbReference type="Gene3D" id="3.10.450.490">
    <property type="match status" value="1"/>
</dbReference>
<evidence type="ECO:0000256" key="3">
    <source>
        <dbReference type="ARBA" id="ARBA00022723"/>
    </source>
</evidence>
<feature type="domain" description="FTP" evidence="12">
    <location>
        <begin position="67"/>
        <end position="116"/>
    </location>
</feature>
<evidence type="ECO:0000256" key="6">
    <source>
        <dbReference type="ARBA" id="ARBA00022833"/>
    </source>
</evidence>
<proteinExistence type="inferred from homology"/>
<dbReference type="PRINTS" id="PR00730">
    <property type="entry name" value="THERMOLYSIN"/>
</dbReference>
<evidence type="ECO:0000259" key="11">
    <source>
        <dbReference type="Pfam" id="PF02868"/>
    </source>
</evidence>
<comment type="cofactor">
    <cofactor evidence="9">
        <name>Zn(2+)</name>
        <dbReference type="ChEBI" id="CHEBI:29105"/>
    </cofactor>
</comment>
<keyword evidence="14" id="KW-1185">Reference proteome</keyword>
<protein>
    <recommendedName>
        <fullName evidence="9">Neutral metalloproteinase</fullName>
        <ecNumber evidence="9">3.4.24.-</ecNumber>
    </recommendedName>
</protein>
<accession>A0A017RXG9</accession>
<dbReference type="AlphaFoldDB" id="A0A017RXG9"/>
<dbReference type="Gene3D" id="1.10.390.10">
    <property type="entry name" value="Neutral Protease Domain 2"/>
    <property type="match status" value="1"/>
</dbReference>
<keyword evidence="7 9" id="KW-0482">Metalloprotease</keyword>
<name>A0A017RXG9_9CLOT</name>
<dbReference type="EMBL" id="AZQP01000017">
    <property type="protein sequence ID" value="EYE88615.1"/>
    <property type="molecule type" value="Genomic_DNA"/>
</dbReference>
<reference evidence="13 14" key="1">
    <citation type="journal article" date="2014" name="Genome Announc.">
        <title>Draft Genome Sequence of Fervidicella metallireducens Strain AeBT, an Iron-Reducing Thermoanaerobe from the Great Artesian Basin.</title>
        <authorList>
            <person name="Patel B.K."/>
        </authorList>
    </citation>
    <scope>NUCLEOTIDE SEQUENCE [LARGE SCALE GENOMIC DNA]</scope>
    <source>
        <strain evidence="13 14">AeB</strain>
    </source>
</reference>
<feature type="chain" id="PRO_5023002653" description="Neutral metalloproteinase" evidence="9">
    <location>
        <begin position="27"/>
        <end position="521"/>
    </location>
</feature>
<keyword evidence="6 9" id="KW-0862">Zinc</keyword>
<evidence type="ECO:0000313" key="13">
    <source>
        <dbReference type="EMBL" id="EYE88615.1"/>
    </source>
</evidence>
<dbReference type="Pfam" id="PF01447">
    <property type="entry name" value="Peptidase_M4"/>
    <property type="match status" value="1"/>
</dbReference>
<dbReference type="InterPro" id="IPR023612">
    <property type="entry name" value="Peptidase_M4"/>
</dbReference>
<dbReference type="CDD" id="cd09597">
    <property type="entry name" value="M4_TLP"/>
    <property type="match status" value="1"/>
</dbReference>
<dbReference type="SUPFAM" id="SSF55486">
    <property type="entry name" value="Metalloproteases ('zincins'), catalytic domain"/>
    <property type="match status" value="1"/>
</dbReference>
<comment type="function">
    <text evidence="9">Extracellular zinc metalloprotease.</text>
</comment>
<dbReference type="InterPro" id="IPR001570">
    <property type="entry name" value="Peptidase_M4_C_domain"/>
</dbReference>
<evidence type="ECO:0000259" key="12">
    <source>
        <dbReference type="Pfam" id="PF07504"/>
    </source>
</evidence>
<comment type="subcellular location">
    <subcellularLocation>
        <location evidence="9">Secreted</location>
    </subcellularLocation>
</comment>
<organism evidence="13 14">
    <name type="scientific">Fervidicella metallireducens AeB</name>
    <dbReference type="NCBI Taxonomy" id="1403537"/>
    <lineage>
        <taxon>Bacteria</taxon>
        <taxon>Bacillati</taxon>
        <taxon>Bacillota</taxon>
        <taxon>Clostridia</taxon>
        <taxon>Eubacteriales</taxon>
        <taxon>Clostridiaceae</taxon>
        <taxon>Fervidicella</taxon>
    </lineage>
</organism>
<dbReference type="MEROPS" id="M04.018"/>
<feature type="signal peptide" evidence="9">
    <location>
        <begin position="1"/>
        <end position="26"/>
    </location>
</feature>
<feature type="domain" description="Peptidase M4 C-terminal" evidence="11">
    <location>
        <begin position="365"/>
        <end position="520"/>
    </location>
</feature>
<evidence type="ECO:0000256" key="1">
    <source>
        <dbReference type="ARBA" id="ARBA00009388"/>
    </source>
</evidence>
<dbReference type="InterPro" id="IPR011096">
    <property type="entry name" value="FTP_domain"/>
</dbReference>
<dbReference type="PANTHER" id="PTHR33794">
    <property type="entry name" value="BACILLOLYSIN"/>
    <property type="match status" value="1"/>
</dbReference>
<dbReference type="Pfam" id="PF07504">
    <property type="entry name" value="FTP"/>
    <property type="match status" value="1"/>
</dbReference>
<dbReference type="EC" id="3.4.24.-" evidence="9"/>
<dbReference type="InterPro" id="IPR027268">
    <property type="entry name" value="Peptidase_M4/M1_CTD_sf"/>
</dbReference>
<evidence type="ECO:0000259" key="10">
    <source>
        <dbReference type="Pfam" id="PF01447"/>
    </source>
</evidence>
<comment type="similarity">
    <text evidence="1 9">Belongs to the peptidase M4 family.</text>
</comment>
<evidence type="ECO:0000256" key="5">
    <source>
        <dbReference type="ARBA" id="ARBA00022801"/>
    </source>
</evidence>
<dbReference type="GO" id="GO:0046872">
    <property type="term" value="F:metal ion binding"/>
    <property type="evidence" value="ECO:0007669"/>
    <property type="project" value="UniProtKB-UniRule"/>
</dbReference>
<feature type="active site" evidence="8">
    <location>
        <position position="355"/>
    </location>
</feature>
<keyword evidence="4 9" id="KW-0732">Signal</keyword>
<dbReference type="RefSeq" id="WP_051515019.1">
    <property type="nucleotide sequence ID" value="NZ_AZQP01000017.1"/>
</dbReference>
<gene>
    <name evidence="13" type="ORF">Q428_07075</name>
</gene>
<sequence>MKRFLSVFLTFLVTAFIVCIPVTSSAAKSNHNFLVKNMGKYSKDIKGIAKFFKDYKKEFNVEDAEKELVFKNSKNDNLGYTHVKLQQVVDGIPVYGKEYIIHYNNKDEVYAVNGNFDVKAKQFKRNKEFIKEKDAVAIAIAQVNFDSESLNTDLSDNLVPKLFLYELNEEYIPVYLIRINFLSPVPGDWFIFINALNGEVVEKYNKIRTVSVTGSGIGVLGDTKTLNLDKVTVKIRNKTETQYQTNDLTRSAVITTYTANNATRLPGSIVYSLSQIINDPAAVDAHYYAGVVYDYYKTKFGRNGIDNGNMTIKSTVHYSRNYVNAFWNGSQMVYGDGDGVNSLALSGGLDIIAHEMTHGVDEYEADLIYKDQSGALNESFSDCFGTFIEYFAQKNKFDWEMGEDVWTPKIANDALRSLQDPTKYGDPAHMNDYNYTTSDNGGVHTNCGIPNKACYLIATSSGMTIEKTEQIYYRALVNYLTQSSDFKAAKEALIQSAVDLYGVNSVEANAVKAAFEAVGIY</sequence>
<evidence type="ECO:0000256" key="2">
    <source>
        <dbReference type="ARBA" id="ARBA00022670"/>
    </source>
</evidence>
<dbReference type="Gene3D" id="3.10.170.10">
    <property type="match status" value="1"/>
</dbReference>
<keyword evidence="3" id="KW-0479">Metal-binding</keyword>
<dbReference type="GO" id="GO:0005576">
    <property type="term" value="C:extracellular region"/>
    <property type="evidence" value="ECO:0007669"/>
    <property type="project" value="UniProtKB-SubCell"/>
</dbReference>
<dbReference type="OrthoDB" id="291295at2"/>
<comment type="caution">
    <text evidence="13">The sequence shown here is derived from an EMBL/GenBank/DDBJ whole genome shotgun (WGS) entry which is preliminary data.</text>
</comment>
<evidence type="ECO:0000256" key="7">
    <source>
        <dbReference type="ARBA" id="ARBA00023049"/>
    </source>
</evidence>
<dbReference type="InterPro" id="IPR013856">
    <property type="entry name" value="Peptidase_M4_domain"/>
</dbReference>
<keyword evidence="2 9" id="KW-0645">Protease</keyword>
<keyword evidence="9" id="KW-0964">Secreted</keyword>
<dbReference type="GO" id="GO:0004222">
    <property type="term" value="F:metalloendopeptidase activity"/>
    <property type="evidence" value="ECO:0007669"/>
    <property type="project" value="UniProtKB-UniRule"/>
</dbReference>
<keyword evidence="5 9" id="KW-0378">Hydrolase</keyword>
<evidence type="ECO:0000256" key="9">
    <source>
        <dbReference type="RuleBase" id="RU366073"/>
    </source>
</evidence>